<keyword evidence="3" id="KW-0238">DNA-binding</keyword>
<organism evidence="5 6">
    <name type="scientific">Chryseobacterium viscerum</name>
    <dbReference type="NCBI Taxonomy" id="1037377"/>
    <lineage>
        <taxon>Bacteria</taxon>
        <taxon>Pseudomonadati</taxon>
        <taxon>Bacteroidota</taxon>
        <taxon>Flavobacteriia</taxon>
        <taxon>Flavobacteriales</taxon>
        <taxon>Weeksellaceae</taxon>
        <taxon>Chryseobacterium group</taxon>
        <taxon>Chryseobacterium</taxon>
    </lineage>
</organism>
<dbReference type="InterPro" id="IPR000055">
    <property type="entry name" value="Restrct_endonuc_typeI_TRD"/>
</dbReference>
<comment type="caution">
    <text evidence="5">The sequence shown here is derived from an EMBL/GenBank/DDBJ whole genome shotgun (WGS) entry which is preliminary data.</text>
</comment>
<proteinExistence type="inferred from homology"/>
<dbReference type="RefSeq" id="WP_152288543.1">
    <property type="nucleotide sequence ID" value="NZ_VTPV01000001.1"/>
</dbReference>
<dbReference type="Gene3D" id="3.90.220.20">
    <property type="entry name" value="DNA methylase specificity domains"/>
    <property type="match status" value="2"/>
</dbReference>
<name>A0A5N4BV11_9FLAO</name>
<gene>
    <name evidence="5" type="ORF">F8D52_00295</name>
</gene>
<evidence type="ECO:0000313" key="5">
    <source>
        <dbReference type="EMBL" id="KAB1232237.1"/>
    </source>
</evidence>
<evidence type="ECO:0000259" key="4">
    <source>
        <dbReference type="Pfam" id="PF01420"/>
    </source>
</evidence>
<reference evidence="5 6" key="1">
    <citation type="journal article" date="2019" name="Stand. Genomic Sci.">
        <title>Draft Whole-Genome Sequence of a Novel Chryseobacterium viscerum Strain Isolated from Fresh Water at Dripping Springs, New Mexico.</title>
        <authorList>
            <person name="Kyndt J.A."/>
            <person name="Moore T.C."/>
        </authorList>
    </citation>
    <scope>NUCLEOTIDE SEQUENCE [LARGE SCALE GENOMIC DNA]</scope>
    <source>
        <strain evidence="5 6">DPS</strain>
    </source>
</reference>
<dbReference type="PANTHER" id="PTHR30408:SF13">
    <property type="entry name" value="TYPE I RESTRICTION ENZYME HINDI SPECIFICITY SUBUNIT"/>
    <property type="match status" value="1"/>
</dbReference>
<dbReference type="InterPro" id="IPR044946">
    <property type="entry name" value="Restrct_endonuc_typeI_TRD_sf"/>
</dbReference>
<dbReference type="CDD" id="cd17273">
    <property type="entry name" value="RMtype1_S_EcoJA69PI-TRD1-CR1_like"/>
    <property type="match status" value="1"/>
</dbReference>
<dbReference type="PANTHER" id="PTHR30408">
    <property type="entry name" value="TYPE-1 RESTRICTION ENZYME ECOKI SPECIFICITY PROTEIN"/>
    <property type="match status" value="1"/>
</dbReference>
<dbReference type="InterPro" id="IPR052021">
    <property type="entry name" value="Type-I_RS_S_subunit"/>
</dbReference>
<dbReference type="Gene3D" id="1.10.287.1120">
    <property type="entry name" value="Bipartite methylase S protein"/>
    <property type="match status" value="1"/>
</dbReference>
<feature type="domain" description="Type I restriction modification DNA specificity" evidence="4">
    <location>
        <begin position="7"/>
        <end position="180"/>
    </location>
</feature>
<dbReference type="Proteomes" id="UP000326384">
    <property type="component" value="Unassembled WGS sequence"/>
</dbReference>
<dbReference type="Pfam" id="PF01420">
    <property type="entry name" value="Methylase_S"/>
    <property type="match status" value="2"/>
</dbReference>
<feature type="domain" description="Type I restriction modification DNA specificity" evidence="4">
    <location>
        <begin position="212"/>
        <end position="390"/>
    </location>
</feature>
<dbReference type="SUPFAM" id="SSF116734">
    <property type="entry name" value="DNA methylase specificity domain"/>
    <property type="match status" value="2"/>
</dbReference>
<evidence type="ECO:0000313" key="6">
    <source>
        <dbReference type="Proteomes" id="UP000326384"/>
    </source>
</evidence>
<accession>A0A5N4BV11</accession>
<comment type="similarity">
    <text evidence="1">Belongs to the type-I restriction system S methylase family.</text>
</comment>
<dbReference type="CDD" id="cd17259">
    <property type="entry name" value="RMtype1_S_StySKI-TRD2-CR2_like"/>
    <property type="match status" value="1"/>
</dbReference>
<keyword evidence="2" id="KW-0680">Restriction system</keyword>
<protein>
    <recommendedName>
        <fullName evidence="4">Type I restriction modification DNA specificity domain-containing protein</fullName>
    </recommendedName>
</protein>
<dbReference type="EMBL" id="VTPV01000001">
    <property type="protein sequence ID" value="KAB1232237.1"/>
    <property type="molecule type" value="Genomic_DNA"/>
</dbReference>
<keyword evidence="6" id="KW-1185">Reference proteome</keyword>
<evidence type="ECO:0000256" key="2">
    <source>
        <dbReference type="ARBA" id="ARBA00022747"/>
    </source>
</evidence>
<sequence>MISNNNLWKELKMENLGQIVSGGTPKTDMPNFWDGNISWITPTDVTALKGKKYISSTKRKISDEGLKNSSANMLPINTLIVCTRATIGDSVINKFPISTNQGFKSLITKPDVSSEYMYYWVSNNKKELIQQSSGSTFLELSTKSFKNLSVLLPPLQEQQKIAEILSTVDDKIEVIDQQIIQTQELKKGLMQRLLTKGIGHTEFMDSPLGMIPESWEVVELVSHITLLSGFAFKSDGFNEEGKGIKLLRGINITIGKLRWNDKLDRWWDLPFDEIEKYSAKVGDLVISMDGSLVGRNYARVQEEDLPLLIVQRVACIRANSTLDLEFLNQIIGSPLWLNYVDAVKTSSGIPHISAKNIREFKIPFPPITEQKQVASILSIVDDKLEVLSEKKTHYQELKQGLMQQLLTGKIRVKV</sequence>
<evidence type="ECO:0000256" key="3">
    <source>
        <dbReference type="ARBA" id="ARBA00023125"/>
    </source>
</evidence>
<evidence type="ECO:0000256" key="1">
    <source>
        <dbReference type="ARBA" id="ARBA00010923"/>
    </source>
</evidence>